<organism evidence="1 2">
    <name type="scientific">Trametes pubescens</name>
    <name type="common">White-rot fungus</name>
    <dbReference type="NCBI Taxonomy" id="154538"/>
    <lineage>
        <taxon>Eukaryota</taxon>
        <taxon>Fungi</taxon>
        <taxon>Dikarya</taxon>
        <taxon>Basidiomycota</taxon>
        <taxon>Agaricomycotina</taxon>
        <taxon>Agaricomycetes</taxon>
        <taxon>Polyporales</taxon>
        <taxon>Polyporaceae</taxon>
        <taxon>Trametes</taxon>
    </lineage>
</organism>
<dbReference type="AlphaFoldDB" id="A0A1M2VX63"/>
<protein>
    <submittedName>
        <fullName evidence="1">Uncharacterized protein</fullName>
    </submittedName>
</protein>
<dbReference type="STRING" id="154538.A0A1M2VX63"/>
<evidence type="ECO:0000313" key="1">
    <source>
        <dbReference type="EMBL" id="OJT12163.1"/>
    </source>
</evidence>
<keyword evidence="2" id="KW-1185">Reference proteome</keyword>
<proteinExistence type="predicted"/>
<sequence length="53" mass="6438">MHILDENTLENAKRLGYLDVRELYPDVPRYTLEGFAKEFYTWENPGRVLDRHR</sequence>
<evidence type="ECO:0000313" key="2">
    <source>
        <dbReference type="Proteomes" id="UP000184267"/>
    </source>
</evidence>
<gene>
    <name evidence="1" type="ORF">TRAPUB_11273</name>
</gene>
<name>A0A1M2VX63_TRAPU</name>
<dbReference type="OrthoDB" id="419598at2759"/>
<comment type="caution">
    <text evidence="1">The sequence shown here is derived from an EMBL/GenBank/DDBJ whole genome shotgun (WGS) entry which is preliminary data.</text>
</comment>
<accession>A0A1M2VX63</accession>
<reference evidence="1 2" key="1">
    <citation type="submission" date="2016-10" db="EMBL/GenBank/DDBJ databases">
        <title>Genome sequence of the basidiomycete white-rot fungus Trametes pubescens.</title>
        <authorList>
            <person name="Makela M.R."/>
            <person name="Granchi Z."/>
            <person name="Peng M."/>
            <person name="De Vries R.P."/>
            <person name="Grigoriev I."/>
            <person name="Riley R."/>
            <person name="Hilden K."/>
        </authorList>
    </citation>
    <scope>NUCLEOTIDE SEQUENCE [LARGE SCALE GENOMIC DNA]</scope>
    <source>
        <strain evidence="1 2">FBCC735</strain>
    </source>
</reference>
<dbReference type="Proteomes" id="UP000184267">
    <property type="component" value="Unassembled WGS sequence"/>
</dbReference>
<dbReference type="EMBL" id="MNAD01000515">
    <property type="protein sequence ID" value="OJT12163.1"/>
    <property type="molecule type" value="Genomic_DNA"/>
</dbReference>